<proteinExistence type="predicted"/>
<dbReference type="EMBL" id="JAAGKO020000034">
    <property type="protein sequence ID" value="MDI5965379.1"/>
    <property type="molecule type" value="Genomic_DNA"/>
</dbReference>
<protein>
    <submittedName>
        <fullName evidence="2">LPFR motif small protein</fullName>
    </submittedName>
</protein>
<reference evidence="2 3" key="1">
    <citation type="submission" date="2023-05" db="EMBL/GenBank/DDBJ databases">
        <title>Streptantibioticus silvisoli sp. nov., acidotolerant actinomycetes 1 from pine litter.</title>
        <authorList>
            <person name="Swiecimska M."/>
            <person name="Golinska P."/>
            <person name="Sangal V."/>
            <person name="Wachnowicz B."/>
            <person name="Goodfellow M."/>
        </authorList>
    </citation>
    <scope>NUCLEOTIDE SEQUENCE</scope>
    <source>
        <strain evidence="2">SL13</strain>
        <strain evidence="1 3">SL54</strain>
    </source>
</reference>
<evidence type="ECO:0000313" key="2">
    <source>
        <dbReference type="EMBL" id="MDI5972035.1"/>
    </source>
</evidence>
<sequence length="34" mass="3581">MFRTISEVFSSVGHAVATVVSAPFRLIARLFGGG</sequence>
<gene>
    <name evidence="1" type="ORF">POF43_022070</name>
    <name evidence="2" type="ORF">POF50_022305</name>
</gene>
<name>A0AA90HAJ1_9ACTN</name>
<dbReference type="NCBIfam" id="NF040918">
    <property type="entry name" value="LPFR_fam"/>
    <property type="match status" value="1"/>
</dbReference>
<evidence type="ECO:0000313" key="1">
    <source>
        <dbReference type="EMBL" id="MDI5965379.1"/>
    </source>
</evidence>
<evidence type="ECO:0000313" key="3">
    <source>
        <dbReference type="Proteomes" id="UP001156398"/>
    </source>
</evidence>
<keyword evidence="3" id="KW-1185">Reference proteome</keyword>
<dbReference type="AlphaFoldDB" id="A0AA90HAJ1"/>
<dbReference type="RefSeq" id="WP_271317471.1">
    <property type="nucleotide sequence ID" value="NZ_JAAGKO020000034.1"/>
</dbReference>
<dbReference type="InterPro" id="IPR049849">
    <property type="entry name" value="LPFR_strepto"/>
</dbReference>
<comment type="caution">
    <text evidence="2">The sequence shown here is derived from an EMBL/GenBank/DDBJ whole genome shotgun (WGS) entry which is preliminary data.</text>
</comment>
<accession>A0AA90HAJ1</accession>
<dbReference type="EMBL" id="JABXJJ020000028">
    <property type="protein sequence ID" value="MDI5972035.1"/>
    <property type="molecule type" value="Genomic_DNA"/>
</dbReference>
<dbReference type="Proteomes" id="UP001156398">
    <property type="component" value="Unassembled WGS sequence"/>
</dbReference>
<organism evidence="2">
    <name type="scientific">Streptantibioticus silvisoli</name>
    <dbReference type="NCBI Taxonomy" id="2705255"/>
    <lineage>
        <taxon>Bacteria</taxon>
        <taxon>Bacillati</taxon>
        <taxon>Actinomycetota</taxon>
        <taxon>Actinomycetes</taxon>
        <taxon>Kitasatosporales</taxon>
        <taxon>Streptomycetaceae</taxon>
        <taxon>Streptantibioticus</taxon>
    </lineage>
</organism>